<dbReference type="OrthoDB" id="426386at2759"/>
<proteinExistence type="predicted"/>
<evidence type="ECO:0000259" key="3">
    <source>
        <dbReference type="Pfam" id="PF06916"/>
    </source>
</evidence>
<keyword evidence="5" id="KW-1185">Reference proteome</keyword>
<keyword evidence="2" id="KW-1133">Transmembrane helix</keyword>
<gene>
    <name evidence="4" type="ORF">MATL_G00078200</name>
</gene>
<evidence type="ECO:0000313" key="4">
    <source>
        <dbReference type="EMBL" id="KAG7478208.1"/>
    </source>
</evidence>
<dbReference type="Proteomes" id="UP001046870">
    <property type="component" value="Chromosome 5"/>
</dbReference>
<evidence type="ECO:0000313" key="5">
    <source>
        <dbReference type="Proteomes" id="UP001046870"/>
    </source>
</evidence>
<reference evidence="4" key="1">
    <citation type="submission" date="2021-01" db="EMBL/GenBank/DDBJ databases">
        <authorList>
            <person name="Zahm M."/>
            <person name="Roques C."/>
            <person name="Cabau C."/>
            <person name="Klopp C."/>
            <person name="Donnadieu C."/>
            <person name="Jouanno E."/>
            <person name="Lampietro C."/>
            <person name="Louis A."/>
            <person name="Herpin A."/>
            <person name="Echchiki A."/>
            <person name="Berthelot C."/>
            <person name="Parey E."/>
            <person name="Roest-Crollius H."/>
            <person name="Braasch I."/>
            <person name="Postlethwait J."/>
            <person name="Bobe J."/>
            <person name="Montfort J."/>
            <person name="Bouchez O."/>
            <person name="Begum T."/>
            <person name="Mejri S."/>
            <person name="Adams A."/>
            <person name="Chen W.-J."/>
            <person name="Guiguen Y."/>
        </authorList>
    </citation>
    <scope>NUCLEOTIDE SEQUENCE</scope>
    <source>
        <strain evidence="4">YG-15Mar2019-1</strain>
        <tissue evidence="4">Brain</tissue>
    </source>
</reference>
<accession>A0A9D3T8M8</accession>
<keyword evidence="2" id="KW-0472">Membrane</keyword>
<protein>
    <recommendedName>
        <fullName evidence="3">DUF1279 domain-containing protein</fullName>
    </recommendedName>
</protein>
<feature type="compositionally biased region" description="Basic and acidic residues" evidence="1">
    <location>
        <begin position="178"/>
        <end position="195"/>
    </location>
</feature>
<organism evidence="4 5">
    <name type="scientific">Megalops atlanticus</name>
    <name type="common">Tarpon</name>
    <name type="synonym">Clupea gigantea</name>
    <dbReference type="NCBI Taxonomy" id="7932"/>
    <lineage>
        <taxon>Eukaryota</taxon>
        <taxon>Metazoa</taxon>
        <taxon>Chordata</taxon>
        <taxon>Craniata</taxon>
        <taxon>Vertebrata</taxon>
        <taxon>Euteleostomi</taxon>
        <taxon>Actinopterygii</taxon>
        <taxon>Neopterygii</taxon>
        <taxon>Teleostei</taxon>
        <taxon>Elopiformes</taxon>
        <taxon>Megalopidae</taxon>
        <taxon>Megalops</taxon>
    </lineage>
</organism>
<dbReference type="GO" id="GO:0005739">
    <property type="term" value="C:mitochondrion"/>
    <property type="evidence" value="ECO:0007669"/>
    <property type="project" value="TreeGrafter"/>
</dbReference>
<dbReference type="PANTHER" id="PTHR21377">
    <property type="entry name" value="PROTEIN FAM210B, MITOCHONDRIAL"/>
    <property type="match status" value="1"/>
</dbReference>
<feature type="transmembrane region" description="Helical" evidence="2">
    <location>
        <begin position="291"/>
        <end position="311"/>
    </location>
</feature>
<comment type="caution">
    <text evidence="4">The sequence shown here is derived from an EMBL/GenBank/DDBJ whole genome shotgun (WGS) entry which is preliminary data.</text>
</comment>
<sequence>MLFCRVLRLSVAQRFNSTCGVQVQVKAKRLKGDVTCALHNKNSFCNTKLHSEYDGKHFNLFKSRGGRRTVDNVLLSVRSRGSSRSVQAAPLGQLTEWTLRNTQFVPILPTSAQSSYHRILRNAGSPLFWESAGDTENKRFSRLGAIEPILFTSGAGRFLLAFPTTNVQMRPTSTAAAQKRDPGPEDTAAKLKEDQPSSGAPSDVPQEPGSEDQKPSKTQQLKKVFKEYGAVGVTFHIGISLMSLGMFYLAISSGIDMAAVLYKLGFSETVVRSKMAAGTSTFVLAYAVHKLFAPVRISITLVSVPLIVRYFRKTGLFKPPASTP</sequence>
<keyword evidence="2" id="KW-0812">Transmembrane</keyword>
<dbReference type="PANTHER" id="PTHR21377:SF0">
    <property type="entry name" value="PROTEIN FAM210B, MITOCHONDRIAL"/>
    <property type="match status" value="1"/>
</dbReference>
<dbReference type="EMBL" id="JAFDVH010000005">
    <property type="protein sequence ID" value="KAG7478208.1"/>
    <property type="molecule type" value="Genomic_DNA"/>
</dbReference>
<feature type="domain" description="DUF1279" evidence="3">
    <location>
        <begin position="219"/>
        <end position="306"/>
    </location>
</feature>
<feature type="region of interest" description="Disordered" evidence="1">
    <location>
        <begin position="170"/>
        <end position="219"/>
    </location>
</feature>
<evidence type="ECO:0000256" key="1">
    <source>
        <dbReference type="SAM" id="MobiDB-lite"/>
    </source>
</evidence>
<evidence type="ECO:0000256" key="2">
    <source>
        <dbReference type="SAM" id="Phobius"/>
    </source>
</evidence>
<name>A0A9D3T8M8_MEGAT</name>
<dbReference type="Pfam" id="PF06916">
    <property type="entry name" value="FAM210A-B_dom"/>
    <property type="match status" value="1"/>
</dbReference>
<dbReference type="AlphaFoldDB" id="A0A9D3T8M8"/>
<dbReference type="InterPro" id="IPR009688">
    <property type="entry name" value="FAM210A/B-like_dom"/>
</dbReference>
<feature type="transmembrane region" description="Helical" evidence="2">
    <location>
        <begin position="228"/>
        <end position="251"/>
    </location>
</feature>
<dbReference type="InterPro" id="IPR045866">
    <property type="entry name" value="FAM210A/B-like"/>
</dbReference>